<feature type="transmembrane region" description="Helical" evidence="2">
    <location>
        <begin position="159"/>
        <end position="177"/>
    </location>
</feature>
<evidence type="ECO:0000256" key="2">
    <source>
        <dbReference type="SAM" id="Phobius"/>
    </source>
</evidence>
<organism evidence="3 4">
    <name type="scientific">Acetobacter aceti NBRC 14818</name>
    <dbReference type="NCBI Taxonomy" id="887700"/>
    <lineage>
        <taxon>Bacteria</taxon>
        <taxon>Pseudomonadati</taxon>
        <taxon>Pseudomonadota</taxon>
        <taxon>Alphaproteobacteria</taxon>
        <taxon>Acetobacterales</taxon>
        <taxon>Acetobacteraceae</taxon>
        <taxon>Acetobacter</taxon>
        <taxon>Acetobacter subgen. Acetobacter</taxon>
    </lineage>
</organism>
<gene>
    <name evidence="3" type="ORF">EMQ_2891</name>
</gene>
<dbReference type="Proteomes" id="UP000516424">
    <property type="component" value="Chromosome"/>
</dbReference>
<feature type="region of interest" description="Disordered" evidence="1">
    <location>
        <begin position="291"/>
        <end position="311"/>
    </location>
</feature>
<keyword evidence="2" id="KW-0812">Transmembrane</keyword>
<reference evidence="3 4" key="1">
    <citation type="journal article" date="2011" name="Microbiology">
        <title>Transcriptome response to different carbon sources in Acetobacter aceti.</title>
        <authorList>
            <person name="Sakurai K."/>
            <person name="Arai H."/>
            <person name="Ishii M."/>
            <person name="Igarashi Y."/>
        </authorList>
    </citation>
    <scope>NUCLEOTIDE SEQUENCE [LARGE SCALE GENOMIC DNA]</scope>
    <source>
        <strain evidence="3 4">NBRC 14818</strain>
    </source>
</reference>
<proteinExistence type="predicted"/>
<keyword evidence="2" id="KW-1133">Transmembrane helix</keyword>
<dbReference type="RefSeq" id="WP_018307799.1">
    <property type="nucleotide sequence ID" value="NZ_BAMU01000047.1"/>
</dbReference>
<feature type="transmembrane region" description="Helical" evidence="2">
    <location>
        <begin position="189"/>
        <end position="209"/>
    </location>
</feature>
<dbReference type="EMBL" id="AP023410">
    <property type="protein sequence ID" value="BCK77285.1"/>
    <property type="molecule type" value="Genomic_DNA"/>
</dbReference>
<keyword evidence="4" id="KW-1185">Reference proteome</keyword>
<feature type="transmembrane region" description="Helical" evidence="2">
    <location>
        <begin position="119"/>
        <end position="139"/>
    </location>
</feature>
<dbReference type="AlphaFoldDB" id="A0AB33IJQ1"/>
<keyword evidence="2" id="KW-0472">Membrane</keyword>
<evidence type="ECO:0000313" key="3">
    <source>
        <dbReference type="EMBL" id="BCK77285.1"/>
    </source>
</evidence>
<feature type="transmembrane region" description="Helical" evidence="2">
    <location>
        <begin position="42"/>
        <end position="62"/>
    </location>
</feature>
<evidence type="ECO:0000313" key="4">
    <source>
        <dbReference type="Proteomes" id="UP000516424"/>
    </source>
</evidence>
<feature type="transmembrane region" description="Helical" evidence="2">
    <location>
        <begin position="260"/>
        <end position="284"/>
    </location>
</feature>
<evidence type="ECO:0000256" key="1">
    <source>
        <dbReference type="SAM" id="MobiDB-lite"/>
    </source>
</evidence>
<accession>A0AB33IJQ1</accession>
<protein>
    <recommendedName>
        <fullName evidence="5">Flippase-like domain-containing protein</fullName>
    </recommendedName>
</protein>
<evidence type="ECO:0008006" key="5">
    <source>
        <dbReference type="Google" id="ProtNLM"/>
    </source>
</evidence>
<sequence length="311" mass="36156">MHKRWLAILRWLFPAILFLMLVRSMSKIGWLEVWEARPENPLFYLLQIVIYVLLPVSEWIIYRRLLTTDRRLTPAVFFQKRYLNTMLIEYSGEAYFLFWARKTLEMDHKRLMHVIRDSTLLSGAAGLVMLWITLLVFVLPGSGNLPEFLTKWQRPMLTAALLPVIPCLVIVFGGKLVTQMTHREMAWTFFMHLARSIINFLLEVLGWWLSGALQELTQCFDFVAMRFVLSRLPVVPGKDLIFLGAGLEMSGVMDLSRPRVAAVLIIMTIFPQTVDFLLVMMTRLRSALMNSGRRRRGHSPDTLFQPDPDLR</sequence>
<name>A0AB33IJQ1_ACEAC</name>